<protein>
    <submittedName>
        <fullName evidence="2">Uncharacterized protein</fullName>
    </submittedName>
</protein>
<gene>
    <name evidence="2" type="ORF">QBC40DRAFT_108882</name>
</gene>
<feature type="region of interest" description="Disordered" evidence="1">
    <location>
        <begin position="472"/>
        <end position="524"/>
    </location>
</feature>
<dbReference type="Proteomes" id="UP001303160">
    <property type="component" value="Unassembled WGS sequence"/>
</dbReference>
<dbReference type="AlphaFoldDB" id="A0AAN6XEE6"/>
<keyword evidence="3" id="KW-1185">Reference proteome</keyword>
<evidence type="ECO:0000313" key="3">
    <source>
        <dbReference type="Proteomes" id="UP001303160"/>
    </source>
</evidence>
<feature type="region of interest" description="Disordered" evidence="1">
    <location>
        <begin position="364"/>
        <end position="397"/>
    </location>
</feature>
<reference evidence="2" key="1">
    <citation type="journal article" date="2023" name="Mol. Phylogenet. Evol.">
        <title>Genome-scale phylogeny and comparative genomics of the fungal order Sordariales.</title>
        <authorList>
            <person name="Hensen N."/>
            <person name="Bonometti L."/>
            <person name="Westerberg I."/>
            <person name="Brannstrom I.O."/>
            <person name="Guillou S."/>
            <person name="Cros-Aarteil S."/>
            <person name="Calhoun S."/>
            <person name="Haridas S."/>
            <person name="Kuo A."/>
            <person name="Mondo S."/>
            <person name="Pangilinan J."/>
            <person name="Riley R."/>
            <person name="LaButti K."/>
            <person name="Andreopoulos B."/>
            <person name="Lipzen A."/>
            <person name="Chen C."/>
            <person name="Yan M."/>
            <person name="Daum C."/>
            <person name="Ng V."/>
            <person name="Clum A."/>
            <person name="Steindorff A."/>
            <person name="Ohm R.A."/>
            <person name="Martin F."/>
            <person name="Silar P."/>
            <person name="Natvig D.O."/>
            <person name="Lalanne C."/>
            <person name="Gautier V."/>
            <person name="Ament-Velasquez S.L."/>
            <person name="Kruys A."/>
            <person name="Hutchinson M.I."/>
            <person name="Powell A.J."/>
            <person name="Barry K."/>
            <person name="Miller A.N."/>
            <person name="Grigoriev I.V."/>
            <person name="Debuchy R."/>
            <person name="Gladieux P."/>
            <person name="Hiltunen Thoren M."/>
            <person name="Johannesson H."/>
        </authorList>
    </citation>
    <scope>NUCLEOTIDE SEQUENCE</scope>
    <source>
        <strain evidence="2">CBS 315.58</strain>
    </source>
</reference>
<feature type="compositionally biased region" description="Polar residues" evidence="1">
    <location>
        <begin position="364"/>
        <end position="381"/>
    </location>
</feature>
<comment type="caution">
    <text evidence="2">The sequence shown here is derived from an EMBL/GenBank/DDBJ whole genome shotgun (WGS) entry which is preliminary data.</text>
</comment>
<proteinExistence type="predicted"/>
<dbReference type="EMBL" id="MU863971">
    <property type="protein sequence ID" value="KAK4197057.1"/>
    <property type="molecule type" value="Genomic_DNA"/>
</dbReference>
<sequence length="524" mass="58473">MVIWANMSALPEYRGRYGRNDYHRFDLINSSCISAGHGRIGKVEIDCRFMFTKSQWGVLGTLENPAGILYLDLDFYQPVDTRLESATVSVILTTTDGEDDHIKPQSPCPVQFTPHFGPSLKGRETLVHSRRTVNRTPNVTVLGHGAGGLGLDKEKIMSKSNRWSFMGRICSAKGSGLLYDKLQWELKENLDEEQPTHNPVFHTAFALQHNATRFYMTVEISGRLAKFSEKLKTRWKFGGKGEKIVTKIEWGNRYSSKLRLDKLAEDLPLKMEHENMKEIPVSIPDAMSATYRMEEQTHPGAEIAHPEAKSEELFFRASGAYMRLPASTYPSLTATADSIVDSLRLASGLVTTPPIEQTRLEAMDQSSEISGSTTLVNTSQTVDDEEQPYGGSTSTMGSATKRETYQIVATKGENLVLQWLRGVIFILIAMLASVIDVSVVDRKPNTLGNPRKGEMRARLEGGGIHSAISEKAARKEEYGHNKDDTWVSSSHTPSLERRSIETTSVRQAGKGERNRAYRGSRVRL</sequence>
<evidence type="ECO:0000256" key="1">
    <source>
        <dbReference type="SAM" id="MobiDB-lite"/>
    </source>
</evidence>
<accession>A0AAN6XEE6</accession>
<evidence type="ECO:0000313" key="2">
    <source>
        <dbReference type="EMBL" id="KAK4197057.1"/>
    </source>
</evidence>
<organism evidence="2 3">
    <name type="scientific">Triangularia verruculosa</name>
    <dbReference type="NCBI Taxonomy" id="2587418"/>
    <lineage>
        <taxon>Eukaryota</taxon>
        <taxon>Fungi</taxon>
        <taxon>Dikarya</taxon>
        <taxon>Ascomycota</taxon>
        <taxon>Pezizomycotina</taxon>
        <taxon>Sordariomycetes</taxon>
        <taxon>Sordariomycetidae</taxon>
        <taxon>Sordariales</taxon>
        <taxon>Podosporaceae</taxon>
        <taxon>Triangularia</taxon>
    </lineage>
</organism>
<reference evidence="2" key="2">
    <citation type="submission" date="2023-05" db="EMBL/GenBank/DDBJ databases">
        <authorList>
            <consortium name="Lawrence Berkeley National Laboratory"/>
            <person name="Steindorff A."/>
            <person name="Hensen N."/>
            <person name="Bonometti L."/>
            <person name="Westerberg I."/>
            <person name="Brannstrom I.O."/>
            <person name="Guillou S."/>
            <person name="Cros-Aarteil S."/>
            <person name="Calhoun S."/>
            <person name="Haridas S."/>
            <person name="Kuo A."/>
            <person name="Mondo S."/>
            <person name="Pangilinan J."/>
            <person name="Riley R."/>
            <person name="Labutti K."/>
            <person name="Andreopoulos B."/>
            <person name="Lipzen A."/>
            <person name="Chen C."/>
            <person name="Yanf M."/>
            <person name="Daum C."/>
            <person name="Ng V."/>
            <person name="Clum A."/>
            <person name="Ohm R."/>
            <person name="Martin F."/>
            <person name="Silar P."/>
            <person name="Natvig D."/>
            <person name="Lalanne C."/>
            <person name="Gautier V."/>
            <person name="Ament-Velasquez S.L."/>
            <person name="Kruys A."/>
            <person name="Hutchinson M.I."/>
            <person name="Powell A.J."/>
            <person name="Barry K."/>
            <person name="Miller A.N."/>
            <person name="Grigoriev I.V."/>
            <person name="Debuchy R."/>
            <person name="Gladieux P."/>
            <person name="Thoren M.H."/>
            <person name="Johannesson H."/>
        </authorList>
    </citation>
    <scope>NUCLEOTIDE SEQUENCE</scope>
    <source>
        <strain evidence="2">CBS 315.58</strain>
    </source>
</reference>
<name>A0AAN6XEE6_9PEZI</name>
<feature type="compositionally biased region" description="Basic and acidic residues" evidence="1">
    <location>
        <begin position="472"/>
        <end position="485"/>
    </location>
</feature>